<proteinExistence type="predicted"/>
<dbReference type="AlphaFoldDB" id="A0AAV7Q597"/>
<gene>
    <name evidence="1" type="ORF">NDU88_002179</name>
</gene>
<accession>A0AAV7Q597</accession>
<protein>
    <submittedName>
        <fullName evidence="1">Uncharacterized protein</fullName>
    </submittedName>
</protein>
<sequence length="69" mass="7788">MMLHGLHEVSFEVKGFLDEVEHKRESCNHGTDGWGFRKKSVTGDCLEEEENLQLFAEGADVGSEMEMAE</sequence>
<evidence type="ECO:0000313" key="1">
    <source>
        <dbReference type="EMBL" id="KAJ1135747.1"/>
    </source>
</evidence>
<organism evidence="1 2">
    <name type="scientific">Pleurodeles waltl</name>
    <name type="common">Iberian ribbed newt</name>
    <dbReference type="NCBI Taxonomy" id="8319"/>
    <lineage>
        <taxon>Eukaryota</taxon>
        <taxon>Metazoa</taxon>
        <taxon>Chordata</taxon>
        <taxon>Craniata</taxon>
        <taxon>Vertebrata</taxon>
        <taxon>Euteleostomi</taxon>
        <taxon>Amphibia</taxon>
        <taxon>Batrachia</taxon>
        <taxon>Caudata</taxon>
        <taxon>Salamandroidea</taxon>
        <taxon>Salamandridae</taxon>
        <taxon>Pleurodelinae</taxon>
        <taxon>Pleurodeles</taxon>
    </lineage>
</organism>
<reference evidence="1" key="1">
    <citation type="journal article" date="2022" name="bioRxiv">
        <title>Sequencing and chromosome-scale assembly of the giantPleurodeles waltlgenome.</title>
        <authorList>
            <person name="Brown T."/>
            <person name="Elewa A."/>
            <person name="Iarovenko S."/>
            <person name="Subramanian E."/>
            <person name="Araus A.J."/>
            <person name="Petzold A."/>
            <person name="Susuki M."/>
            <person name="Suzuki K.-i.T."/>
            <person name="Hayashi T."/>
            <person name="Toyoda A."/>
            <person name="Oliveira C."/>
            <person name="Osipova E."/>
            <person name="Leigh N.D."/>
            <person name="Simon A."/>
            <person name="Yun M.H."/>
        </authorList>
    </citation>
    <scope>NUCLEOTIDE SEQUENCE</scope>
    <source>
        <strain evidence="1">20211129_DDA</strain>
        <tissue evidence="1">Liver</tissue>
    </source>
</reference>
<comment type="caution">
    <text evidence="1">The sequence shown here is derived from an EMBL/GenBank/DDBJ whole genome shotgun (WGS) entry which is preliminary data.</text>
</comment>
<dbReference type="EMBL" id="JANPWB010000010">
    <property type="protein sequence ID" value="KAJ1135747.1"/>
    <property type="molecule type" value="Genomic_DNA"/>
</dbReference>
<dbReference type="Proteomes" id="UP001066276">
    <property type="component" value="Chromosome 6"/>
</dbReference>
<keyword evidence="2" id="KW-1185">Reference proteome</keyword>
<evidence type="ECO:0000313" key="2">
    <source>
        <dbReference type="Proteomes" id="UP001066276"/>
    </source>
</evidence>
<name>A0AAV7Q597_PLEWA</name>